<dbReference type="PROSITE" id="PS50943">
    <property type="entry name" value="HTH_CROC1"/>
    <property type="match status" value="1"/>
</dbReference>
<dbReference type="PANTHER" id="PTHR35010">
    <property type="entry name" value="BLL4672 PROTEIN-RELATED"/>
    <property type="match status" value="1"/>
</dbReference>
<evidence type="ECO:0000259" key="1">
    <source>
        <dbReference type="PROSITE" id="PS50943"/>
    </source>
</evidence>
<dbReference type="InterPro" id="IPR041413">
    <property type="entry name" value="MLTR_LBD"/>
</dbReference>
<dbReference type="InterPro" id="IPR010982">
    <property type="entry name" value="Lambda_DNA-bd_dom_sf"/>
</dbReference>
<dbReference type="SMART" id="SM00530">
    <property type="entry name" value="HTH_XRE"/>
    <property type="match status" value="1"/>
</dbReference>
<accession>A0ABV3FSB0</accession>
<dbReference type="Pfam" id="PF17765">
    <property type="entry name" value="MLTR_LBD"/>
    <property type="match status" value="1"/>
</dbReference>
<sequence>MDADRPVGELLREWRHRRKLSQLDLAIAADVSSRHISFVETGRTTPSRTMVLHLAEHLNVPLRERNRLLIAAGHAPQFHRRDWSDPKLRPAREAVQRVLHLHEPFPALAVDRRWNLVQANDCVQVFFDEVDPALLQPPINMMRLGLHPRGFAHRLRNLDQIRAILLPRLARQVTASGDPELTTLYEELLTYTAPITDTDPAEIVLPIRLVHRGVELTLFSTVTTFGTAHDITLSEIAVEAYFPGDAETTNYLHELAGSTGPGR</sequence>
<protein>
    <submittedName>
        <fullName evidence="2">Helix-turn-helix transcriptional regulator</fullName>
    </submittedName>
</protein>
<proteinExistence type="predicted"/>
<keyword evidence="3" id="KW-1185">Reference proteome</keyword>
<name>A0ABV3FSB0_9NOCA</name>
<dbReference type="PANTHER" id="PTHR35010:SF4">
    <property type="entry name" value="BLL5781 PROTEIN"/>
    <property type="match status" value="1"/>
</dbReference>
<gene>
    <name evidence="2" type="ORF">AB0I48_12150</name>
</gene>
<comment type="caution">
    <text evidence="2">The sequence shown here is derived from an EMBL/GenBank/DDBJ whole genome shotgun (WGS) entry which is preliminary data.</text>
</comment>
<organism evidence="2 3">
    <name type="scientific">Nocardia aurea</name>
    <dbReference type="NCBI Taxonomy" id="2144174"/>
    <lineage>
        <taxon>Bacteria</taxon>
        <taxon>Bacillati</taxon>
        <taxon>Actinomycetota</taxon>
        <taxon>Actinomycetes</taxon>
        <taxon>Mycobacteriales</taxon>
        <taxon>Nocardiaceae</taxon>
        <taxon>Nocardia</taxon>
    </lineage>
</organism>
<dbReference type="Pfam" id="PF13560">
    <property type="entry name" value="HTH_31"/>
    <property type="match status" value="1"/>
</dbReference>
<dbReference type="EMBL" id="JBFAKC010000005">
    <property type="protein sequence ID" value="MEV0708309.1"/>
    <property type="molecule type" value="Genomic_DNA"/>
</dbReference>
<dbReference type="InterPro" id="IPR001387">
    <property type="entry name" value="Cro/C1-type_HTH"/>
</dbReference>
<dbReference type="RefSeq" id="WP_357782950.1">
    <property type="nucleotide sequence ID" value="NZ_JBFAKC010000005.1"/>
</dbReference>
<dbReference type="CDD" id="cd00093">
    <property type="entry name" value="HTH_XRE"/>
    <property type="match status" value="1"/>
</dbReference>
<dbReference type="Gene3D" id="1.10.260.40">
    <property type="entry name" value="lambda repressor-like DNA-binding domains"/>
    <property type="match status" value="1"/>
</dbReference>
<dbReference type="Proteomes" id="UP001551695">
    <property type="component" value="Unassembled WGS sequence"/>
</dbReference>
<evidence type="ECO:0000313" key="2">
    <source>
        <dbReference type="EMBL" id="MEV0708309.1"/>
    </source>
</evidence>
<evidence type="ECO:0000313" key="3">
    <source>
        <dbReference type="Proteomes" id="UP001551695"/>
    </source>
</evidence>
<dbReference type="SUPFAM" id="SSF47413">
    <property type="entry name" value="lambda repressor-like DNA-binding domains"/>
    <property type="match status" value="1"/>
</dbReference>
<feature type="domain" description="HTH cro/C1-type" evidence="1">
    <location>
        <begin position="11"/>
        <end position="65"/>
    </location>
</feature>
<dbReference type="Gene3D" id="3.30.450.180">
    <property type="match status" value="1"/>
</dbReference>
<reference evidence="2 3" key="1">
    <citation type="submission" date="2024-06" db="EMBL/GenBank/DDBJ databases">
        <title>The Natural Products Discovery Center: Release of the First 8490 Sequenced Strains for Exploring Actinobacteria Biosynthetic Diversity.</title>
        <authorList>
            <person name="Kalkreuter E."/>
            <person name="Kautsar S.A."/>
            <person name="Yang D."/>
            <person name="Bader C.D."/>
            <person name="Teijaro C.N."/>
            <person name="Fluegel L."/>
            <person name="Davis C.M."/>
            <person name="Simpson J.R."/>
            <person name="Lauterbach L."/>
            <person name="Steele A.D."/>
            <person name="Gui C."/>
            <person name="Meng S."/>
            <person name="Li G."/>
            <person name="Viehrig K."/>
            <person name="Ye F."/>
            <person name="Su P."/>
            <person name="Kiefer A.F."/>
            <person name="Nichols A."/>
            <person name="Cepeda A.J."/>
            <person name="Yan W."/>
            <person name="Fan B."/>
            <person name="Jiang Y."/>
            <person name="Adhikari A."/>
            <person name="Zheng C.-J."/>
            <person name="Schuster L."/>
            <person name="Cowan T.M."/>
            <person name="Smanski M.J."/>
            <person name="Chevrette M.G."/>
            <person name="De Carvalho L.P.S."/>
            <person name="Shen B."/>
        </authorList>
    </citation>
    <scope>NUCLEOTIDE SEQUENCE [LARGE SCALE GENOMIC DNA]</scope>
    <source>
        <strain evidence="2 3">NPDC050403</strain>
    </source>
</reference>